<gene>
    <name evidence="3" type="ORF">SISSUDRAFT_1047339</name>
</gene>
<keyword evidence="1" id="KW-0812">Transmembrane</keyword>
<accession>A0A166D7Z5</accession>
<feature type="transmembrane region" description="Helical" evidence="1">
    <location>
        <begin position="141"/>
        <end position="164"/>
    </location>
</feature>
<dbReference type="InterPro" id="IPR045340">
    <property type="entry name" value="DUF6533"/>
</dbReference>
<keyword evidence="1" id="KW-0472">Membrane</keyword>
<keyword evidence="1" id="KW-1133">Transmembrane helix</keyword>
<proteinExistence type="predicted"/>
<evidence type="ECO:0000259" key="2">
    <source>
        <dbReference type="Pfam" id="PF20151"/>
    </source>
</evidence>
<feature type="domain" description="DUF6533" evidence="2">
    <location>
        <begin position="43"/>
        <end position="85"/>
    </location>
</feature>
<organism evidence="3 4">
    <name type="scientific">Sistotremastrum suecicum HHB10207 ss-3</name>
    <dbReference type="NCBI Taxonomy" id="1314776"/>
    <lineage>
        <taxon>Eukaryota</taxon>
        <taxon>Fungi</taxon>
        <taxon>Dikarya</taxon>
        <taxon>Basidiomycota</taxon>
        <taxon>Agaricomycotina</taxon>
        <taxon>Agaricomycetes</taxon>
        <taxon>Sistotremastrales</taxon>
        <taxon>Sistotremastraceae</taxon>
        <taxon>Sistotremastrum</taxon>
    </lineage>
</organism>
<feature type="transmembrane region" description="Helical" evidence="1">
    <location>
        <begin position="74"/>
        <end position="97"/>
    </location>
</feature>
<dbReference type="EMBL" id="KV428067">
    <property type="protein sequence ID" value="KZT38230.1"/>
    <property type="molecule type" value="Genomic_DNA"/>
</dbReference>
<dbReference type="OrthoDB" id="2745134at2759"/>
<keyword evidence="4" id="KW-1185">Reference proteome</keyword>
<sequence>MRRTTILGTAKSSLSDSLVAAESLNMSSISSFANRNIGKQTRAAALTVLIYDWTLTLDREVKCFWVKKLSFPKVLYFVGRYIAIISEIFDITVQSLSRPPAKLGRFRDLAWITGTQTADIFLIQVILTYRVYAVYERNRRILLILSVFLLCTSTATTAMIIASLKGTRGTVYVSEIFHSWPRLNPNLATPDTNQPSPNLYVCEITSSISLSWAWWQVLREFYDTSS</sequence>
<name>A0A166D7Z5_9AGAM</name>
<reference evidence="3 4" key="1">
    <citation type="journal article" date="2016" name="Mol. Biol. Evol.">
        <title>Comparative Genomics of Early-Diverging Mushroom-Forming Fungi Provides Insights into the Origins of Lignocellulose Decay Capabilities.</title>
        <authorList>
            <person name="Nagy L.G."/>
            <person name="Riley R."/>
            <person name="Tritt A."/>
            <person name="Adam C."/>
            <person name="Daum C."/>
            <person name="Floudas D."/>
            <person name="Sun H."/>
            <person name="Yadav J.S."/>
            <person name="Pangilinan J."/>
            <person name="Larsson K.H."/>
            <person name="Matsuura K."/>
            <person name="Barry K."/>
            <person name="Labutti K."/>
            <person name="Kuo R."/>
            <person name="Ohm R.A."/>
            <person name="Bhattacharya S.S."/>
            <person name="Shirouzu T."/>
            <person name="Yoshinaga Y."/>
            <person name="Martin F.M."/>
            <person name="Grigoriev I.V."/>
            <person name="Hibbett D.S."/>
        </authorList>
    </citation>
    <scope>NUCLEOTIDE SEQUENCE [LARGE SCALE GENOMIC DNA]</scope>
    <source>
        <strain evidence="3 4">HHB10207 ss-3</strain>
    </source>
</reference>
<dbReference type="AlphaFoldDB" id="A0A166D7Z5"/>
<dbReference type="Pfam" id="PF20151">
    <property type="entry name" value="DUF6533"/>
    <property type="match status" value="1"/>
</dbReference>
<protein>
    <recommendedName>
        <fullName evidence="2">DUF6533 domain-containing protein</fullName>
    </recommendedName>
</protein>
<dbReference type="Proteomes" id="UP000076798">
    <property type="component" value="Unassembled WGS sequence"/>
</dbReference>
<feature type="transmembrane region" description="Helical" evidence="1">
    <location>
        <begin position="109"/>
        <end position="129"/>
    </location>
</feature>
<evidence type="ECO:0000313" key="4">
    <source>
        <dbReference type="Proteomes" id="UP000076798"/>
    </source>
</evidence>
<evidence type="ECO:0000313" key="3">
    <source>
        <dbReference type="EMBL" id="KZT38230.1"/>
    </source>
</evidence>
<evidence type="ECO:0000256" key="1">
    <source>
        <dbReference type="SAM" id="Phobius"/>
    </source>
</evidence>